<reference evidence="8 9" key="1">
    <citation type="submission" date="2018-09" db="EMBL/GenBank/DDBJ databases">
        <title>YIM 75507 draft genome.</title>
        <authorList>
            <person name="Tang S."/>
            <person name="Feng Y."/>
        </authorList>
    </citation>
    <scope>NUCLEOTIDE SEQUENCE [LARGE SCALE GENOMIC DNA]</scope>
    <source>
        <strain evidence="8 9">YIM 75507</strain>
    </source>
</reference>
<dbReference type="InterPro" id="IPR029056">
    <property type="entry name" value="Ribokinase-like"/>
</dbReference>
<comment type="similarity">
    <text evidence="1 6">Belongs to the carbohydrate kinase PfkB family.</text>
</comment>
<keyword evidence="4 6" id="KW-0418">Kinase</keyword>
<evidence type="ECO:0000256" key="4">
    <source>
        <dbReference type="ARBA" id="ARBA00022777"/>
    </source>
</evidence>
<dbReference type="PRINTS" id="PR00990">
    <property type="entry name" value="RIBOKINASE"/>
</dbReference>
<proteinExistence type="inferred from homology"/>
<dbReference type="Gene3D" id="3.40.1190.20">
    <property type="match status" value="1"/>
</dbReference>
<dbReference type="EMBL" id="QZEY01000002">
    <property type="protein sequence ID" value="RJL34295.1"/>
    <property type="molecule type" value="Genomic_DNA"/>
</dbReference>
<dbReference type="InterPro" id="IPR002139">
    <property type="entry name" value="Ribo/fructo_kinase"/>
</dbReference>
<dbReference type="OrthoDB" id="9808601at2"/>
<evidence type="ECO:0000313" key="9">
    <source>
        <dbReference type="Proteomes" id="UP000265768"/>
    </source>
</evidence>
<dbReference type="SUPFAM" id="SSF53613">
    <property type="entry name" value="Ribokinase-like"/>
    <property type="match status" value="1"/>
</dbReference>
<dbReference type="CDD" id="cd01166">
    <property type="entry name" value="KdgK"/>
    <property type="match status" value="1"/>
</dbReference>
<dbReference type="GO" id="GO:0008865">
    <property type="term" value="F:fructokinase activity"/>
    <property type="evidence" value="ECO:0007669"/>
    <property type="project" value="UniProtKB-ARBA"/>
</dbReference>
<sequence>MTRDTPELVTAGETMALLSPPEPGPLRHARSLDLRVGGAESNLAIGAARLGVRAAWIGRVGDDELGRLVRSTLAGEGVDVSHAVTDPAAPTGLMLKERRAAGVTRVTYYRAGSAGSRLEPADIDPELIASARVLHVTGITPALSESARDAVRLAVEAARAAGVAVSVDFNYRARLWPADAAAKELRRLAEAADVLFATEDEARLVVDAPGAEGLAGALSALGPAEVLIKRGGRGAVAYAQGTVHEVPPYPVDVVDPVGAGDAFGAAYLAELVRGRPVPERLRTAALAGALAVTVPGDWEGLPTRDDLDLIAGGDVRR</sequence>
<evidence type="ECO:0000256" key="6">
    <source>
        <dbReference type="RuleBase" id="RU003704"/>
    </source>
</evidence>
<dbReference type="RefSeq" id="WP_119925596.1">
    <property type="nucleotide sequence ID" value="NZ_QZEY01000002.1"/>
</dbReference>
<feature type="domain" description="Carbohydrate kinase PfkB" evidence="7">
    <location>
        <begin position="7"/>
        <end position="303"/>
    </location>
</feature>
<keyword evidence="2 6" id="KW-0808">Transferase</keyword>
<dbReference type="PANTHER" id="PTHR43085:SF1">
    <property type="entry name" value="PSEUDOURIDINE KINASE-RELATED"/>
    <property type="match status" value="1"/>
</dbReference>
<keyword evidence="3" id="KW-0547">Nucleotide-binding</keyword>
<dbReference type="InterPro" id="IPR002173">
    <property type="entry name" value="Carboh/pur_kinase_PfkB_CS"/>
</dbReference>
<evidence type="ECO:0000256" key="5">
    <source>
        <dbReference type="ARBA" id="ARBA00022840"/>
    </source>
</evidence>
<evidence type="ECO:0000313" key="8">
    <source>
        <dbReference type="EMBL" id="RJL34295.1"/>
    </source>
</evidence>
<keyword evidence="5" id="KW-0067">ATP-binding</keyword>
<dbReference type="InterPro" id="IPR011611">
    <property type="entry name" value="PfkB_dom"/>
</dbReference>
<protein>
    <submittedName>
        <fullName evidence="8">Sugar kinase</fullName>
    </submittedName>
</protein>
<keyword evidence="9" id="KW-1185">Reference proteome</keyword>
<dbReference type="GO" id="GO:0006000">
    <property type="term" value="P:fructose metabolic process"/>
    <property type="evidence" value="ECO:0007669"/>
    <property type="project" value="UniProtKB-ARBA"/>
</dbReference>
<dbReference type="GO" id="GO:0005524">
    <property type="term" value="F:ATP binding"/>
    <property type="evidence" value="ECO:0007669"/>
    <property type="project" value="UniProtKB-KW"/>
</dbReference>
<dbReference type="InterPro" id="IPR050306">
    <property type="entry name" value="PfkB_Carbo_kinase"/>
</dbReference>
<gene>
    <name evidence="8" type="ORF">D5H75_07525</name>
</gene>
<dbReference type="Proteomes" id="UP000265768">
    <property type="component" value="Unassembled WGS sequence"/>
</dbReference>
<name>A0A3A4AWJ2_9ACTN</name>
<comment type="caution">
    <text evidence="8">The sequence shown here is derived from an EMBL/GenBank/DDBJ whole genome shotgun (WGS) entry which is preliminary data.</text>
</comment>
<dbReference type="PANTHER" id="PTHR43085">
    <property type="entry name" value="HEXOKINASE FAMILY MEMBER"/>
    <property type="match status" value="1"/>
</dbReference>
<organism evidence="8 9">
    <name type="scientific">Bailinhaonella thermotolerans</name>
    <dbReference type="NCBI Taxonomy" id="1070861"/>
    <lineage>
        <taxon>Bacteria</taxon>
        <taxon>Bacillati</taxon>
        <taxon>Actinomycetota</taxon>
        <taxon>Actinomycetes</taxon>
        <taxon>Streptosporangiales</taxon>
        <taxon>Streptosporangiaceae</taxon>
        <taxon>Bailinhaonella</taxon>
    </lineage>
</organism>
<dbReference type="Pfam" id="PF00294">
    <property type="entry name" value="PfkB"/>
    <property type="match status" value="1"/>
</dbReference>
<evidence type="ECO:0000256" key="2">
    <source>
        <dbReference type="ARBA" id="ARBA00022679"/>
    </source>
</evidence>
<dbReference type="PROSITE" id="PS00584">
    <property type="entry name" value="PFKB_KINASES_2"/>
    <property type="match status" value="1"/>
</dbReference>
<accession>A0A3A4AWJ2</accession>
<dbReference type="AlphaFoldDB" id="A0A3A4AWJ2"/>
<evidence type="ECO:0000259" key="7">
    <source>
        <dbReference type="Pfam" id="PF00294"/>
    </source>
</evidence>
<evidence type="ECO:0000256" key="3">
    <source>
        <dbReference type="ARBA" id="ARBA00022741"/>
    </source>
</evidence>
<evidence type="ECO:0000256" key="1">
    <source>
        <dbReference type="ARBA" id="ARBA00010688"/>
    </source>
</evidence>